<dbReference type="GO" id="GO:0008360">
    <property type="term" value="P:regulation of cell shape"/>
    <property type="evidence" value="ECO:0007669"/>
    <property type="project" value="UniProtKB-KW"/>
</dbReference>
<evidence type="ECO:0000256" key="3">
    <source>
        <dbReference type="ARBA" id="ARBA00022960"/>
    </source>
</evidence>
<feature type="binding site" evidence="8">
    <location>
        <begin position="105"/>
        <end position="106"/>
    </location>
    <ligand>
        <name>substrate</name>
    </ligand>
</feature>
<comment type="function">
    <text evidence="8">Provides the (R)-glutamate required for cell wall biosynthesis.</text>
</comment>
<dbReference type="Proteomes" id="UP000607397">
    <property type="component" value="Unassembled WGS sequence"/>
</dbReference>
<dbReference type="NCBIfam" id="TIGR00067">
    <property type="entry name" value="glut_race"/>
    <property type="match status" value="1"/>
</dbReference>
<protein>
    <recommendedName>
        <fullName evidence="7 8">Glutamate racemase</fullName>
        <ecNumber evidence="2 8">5.1.1.3</ecNumber>
    </recommendedName>
</protein>
<reference evidence="9" key="1">
    <citation type="submission" date="2019-12" db="EMBL/GenBank/DDBJ databases">
        <title>High-Quality draft genome sequences of three cyanobacteria isolated from the limestone walls of the Old Cathedral of Coimbra.</title>
        <authorList>
            <person name="Tiago I."/>
            <person name="Soares F."/>
            <person name="Portugal A."/>
        </authorList>
    </citation>
    <scope>NUCLEOTIDE SEQUENCE [LARGE SCALE GENOMIC DNA]</scope>
    <source>
        <strain evidence="9">C</strain>
    </source>
</reference>
<feature type="active site" description="Proton donor/acceptor" evidence="8">
    <location>
        <position position="104"/>
    </location>
</feature>
<keyword evidence="6 8" id="KW-0961">Cell wall biogenesis/degradation</keyword>
<dbReference type="InterPro" id="IPR018187">
    <property type="entry name" value="Asp/Glu_racemase_AS_1"/>
</dbReference>
<evidence type="ECO:0000313" key="9">
    <source>
        <dbReference type="EMBL" id="NCJ05315.1"/>
    </source>
</evidence>
<comment type="catalytic activity">
    <reaction evidence="1 8">
        <text>L-glutamate = D-glutamate</text>
        <dbReference type="Rhea" id="RHEA:12813"/>
        <dbReference type="ChEBI" id="CHEBI:29985"/>
        <dbReference type="ChEBI" id="CHEBI:29986"/>
        <dbReference type="EC" id="5.1.1.3"/>
    </reaction>
</comment>
<dbReference type="EC" id="5.1.1.3" evidence="2 8"/>
<dbReference type="PROSITE" id="PS00923">
    <property type="entry name" value="ASP_GLU_RACEMASE_1"/>
    <property type="match status" value="1"/>
</dbReference>
<keyword evidence="3 8" id="KW-0133">Cell shape</keyword>
<feature type="binding site" evidence="8">
    <location>
        <begin position="41"/>
        <end position="42"/>
    </location>
    <ligand>
        <name>substrate</name>
    </ligand>
</feature>
<gene>
    <name evidence="8" type="primary">murI</name>
    <name evidence="9" type="ORF">GS597_02050</name>
</gene>
<proteinExistence type="inferred from homology"/>
<evidence type="ECO:0000256" key="1">
    <source>
        <dbReference type="ARBA" id="ARBA00001602"/>
    </source>
</evidence>
<evidence type="ECO:0000256" key="2">
    <source>
        <dbReference type="ARBA" id="ARBA00013090"/>
    </source>
</evidence>
<comment type="similarity">
    <text evidence="8">Belongs to the aspartate/glutamate racemases family.</text>
</comment>
<keyword evidence="10" id="KW-1185">Reference proteome</keyword>
<evidence type="ECO:0000313" key="10">
    <source>
        <dbReference type="Proteomes" id="UP000607397"/>
    </source>
</evidence>
<feature type="binding site" evidence="8">
    <location>
        <begin position="73"/>
        <end position="74"/>
    </location>
    <ligand>
        <name>substrate</name>
    </ligand>
</feature>
<dbReference type="AlphaFoldDB" id="A0A8K2A6P3"/>
<dbReference type="Gene3D" id="3.40.50.1860">
    <property type="match status" value="2"/>
</dbReference>
<feature type="active site" description="Proton donor/acceptor" evidence="8">
    <location>
        <position position="213"/>
    </location>
</feature>
<keyword evidence="5 8" id="KW-0413">Isomerase</keyword>
<dbReference type="FunFam" id="3.40.50.1860:FF:000002">
    <property type="entry name" value="Glutamate racemase"/>
    <property type="match status" value="1"/>
</dbReference>
<dbReference type="Pfam" id="PF01177">
    <property type="entry name" value="Asp_Glu_race"/>
    <property type="match status" value="1"/>
</dbReference>
<sequence length="309" mass="33788">MGKALIAKVSEPANFPSRLAVSRQAITTSFSAQDLPIGVFDSGVGGLTVLKALQRQLPQESFVYFGDTARVPYGTRSQAEILTFAREILTWMAHYPVKMAIMACNTSSALALDIVRSEFDLPILGVILPGARAAVRQGQRIGVIATPATVASGSYEQAILEINPTVHVHQVGCPEFVPLIEANQIEQPQTFETVRSRLAPLIEDEIDTLIYGCTHYPHLESVIHPLLPASVHHVNPAIHIARAAAQELELLNLKTHLHRPTNQFYVSGDPAYFAHLSQRWLGFLPTVAPLVLPSVEVEVPEESVENVLM</sequence>
<accession>A0A8K2A6P3</accession>
<dbReference type="HAMAP" id="MF_00258">
    <property type="entry name" value="Glu_racemase"/>
    <property type="match status" value="1"/>
</dbReference>
<dbReference type="EMBL" id="WVIC01000003">
    <property type="protein sequence ID" value="NCJ05315.1"/>
    <property type="molecule type" value="Genomic_DNA"/>
</dbReference>
<organism evidence="9 10">
    <name type="scientific">Petrachloros mirabilis ULC683</name>
    <dbReference type="NCBI Taxonomy" id="2781853"/>
    <lineage>
        <taxon>Bacteria</taxon>
        <taxon>Bacillati</taxon>
        <taxon>Cyanobacteriota</taxon>
        <taxon>Cyanophyceae</taxon>
        <taxon>Synechococcales</taxon>
        <taxon>Petrachlorosaceae</taxon>
        <taxon>Petrachloros</taxon>
        <taxon>Petrachloros mirabilis</taxon>
    </lineage>
</organism>
<dbReference type="InterPro" id="IPR004391">
    <property type="entry name" value="Glu_race"/>
</dbReference>
<dbReference type="InterPro" id="IPR015942">
    <property type="entry name" value="Asp/Glu/hydantoin_racemase"/>
</dbReference>
<evidence type="ECO:0000256" key="4">
    <source>
        <dbReference type="ARBA" id="ARBA00022984"/>
    </source>
</evidence>
<evidence type="ECO:0000256" key="6">
    <source>
        <dbReference type="ARBA" id="ARBA00023316"/>
    </source>
</evidence>
<dbReference type="GO" id="GO:0071555">
    <property type="term" value="P:cell wall organization"/>
    <property type="evidence" value="ECO:0007669"/>
    <property type="project" value="UniProtKB-KW"/>
</dbReference>
<dbReference type="GO" id="GO:0009252">
    <property type="term" value="P:peptidoglycan biosynthetic process"/>
    <property type="evidence" value="ECO:0007669"/>
    <property type="project" value="UniProtKB-UniRule"/>
</dbReference>
<evidence type="ECO:0000256" key="5">
    <source>
        <dbReference type="ARBA" id="ARBA00023235"/>
    </source>
</evidence>
<dbReference type="PROSITE" id="PS00924">
    <property type="entry name" value="ASP_GLU_RACEMASE_2"/>
    <property type="match status" value="1"/>
</dbReference>
<evidence type="ECO:0000256" key="7">
    <source>
        <dbReference type="ARBA" id="ARBA00070053"/>
    </source>
</evidence>
<name>A0A8K2A6P3_9CYAN</name>
<dbReference type="PANTHER" id="PTHR21198">
    <property type="entry name" value="GLUTAMATE RACEMASE"/>
    <property type="match status" value="1"/>
</dbReference>
<dbReference type="GO" id="GO:0008881">
    <property type="term" value="F:glutamate racemase activity"/>
    <property type="evidence" value="ECO:0007669"/>
    <property type="project" value="UniProtKB-UniRule"/>
</dbReference>
<feature type="binding site" evidence="8">
    <location>
        <begin position="214"/>
        <end position="215"/>
    </location>
    <ligand>
        <name>substrate</name>
    </ligand>
</feature>
<comment type="caution">
    <text evidence="9">The sequence shown here is derived from an EMBL/GenBank/DDBJ whole genome shotgun (WGS) entry which is preliminary data.</text>
</comment>
<dbReference type="PANTHER" id="PTHR21198:SF2">
    <property type="entry name" value="GLUTAMATE RACEMASE"/>
    <property type="match status" value="1"/>
</dbReference>
<keyword evidence="4 8" id="KW-0573">Peptidoglycan synthesis</keyword>
<dbReference type="InterPro" id="IPR033134">
    <property type="entry name" value="Asp/Glu_racemase_AS_2"/>
</dbReference>
<dbReference type="UniPathway" id="UPA00219"/>
<dbReference type="InterPro" id="IPR001920">
    <property type="entry name" value="Asp/Glu_race"/>
</dbReference>
<evidence type="ECO:0000256" key="8">
    <source>
        <dbReference type="HAMAP-Rule" id="MF_00258"/>
    </source>
</evidence>
<dbReference type="SUPFAM" id="SSF53681">
    <property type="entry name" value="Aspartate/glutamate racemase"/>
    <property type="match status" value="2"/>
</dbReference>
<comment type="pathway">
    <text evidence="8">Cell wall biogenesis; peptidoglycan biosynthesis.</text>
</comment>